<comment type="similarity">
    <text evidence="1">Belongs to the membrane fusion protein (MFP) (TC 8.A.1) family.</text>
</comment>
<dbReference type="AlphaFoldDB" id="A0A9D7IHK7"/>
<dbReference type="GO" id="GO:1990281">
    <property type="term" value="C:efflux pump complex"/>
    <property type="evidence" value="ECO:0007669"/>
    <property type="project" value="TreeGrafter"/>
</dbReference>
<sequence length="407" mass="43395">MSFPLLPTFKTQRRLKSASIAIVQALPFAFVLCSTTPSSAQTLSLQAVAHKGTTGEAPLMPASSPQLSPPGRPLRSVSLVTPKIEMWPDQIEAQGNIMPWQETRIGTEIGGLRLVSVLANVGDVVKKGQVLARLNPAPVEAEFDAANAQLMEAQAALAQAAATLERAKRLVPSGGVSLQELTLYETQKQTAAARLEATRAQVKTQQLRLDSTTLAAPDDGVISSRSAAEGAIVQAGSELFRLIRQGRLMWCAEVKGETLLKLSAGQKVTIKSPLGQEVEGHVRQVSPTIDLTTRNGLVYVDLPLDTNLKAGLYVSGTLAMSKRKALTLPASAVLHEGGSSRVFKVNAESKVEAADVHIGRVIDGHEEITYGLDVHTRVIANDVELLEIGDPVIVQEAHEGTSPLRSP</sequence>
<dbReference type="PANTHER" id="PTHR30469:SF15">
    <property type="entry name" value="HLYD FAMILY OF SECRETION PROTEINS"/>
    <property type="match status" value="1"/>
</dbReference>
<name>A0A9D7IHK7_9RHOO</name>
<evidence type="ECO:0000313" key="7">
    <source>
        <dbReference type="Proteomes" id="UP000886602"/>
    </source>
</evidence>
<keyword evidence="2" id="KW-0175">Coiled coil</keyword>
<dbReference type="Proteomes" id="UP000886602">
    <property type="component" value="Unassembled WGS sequence"/>
</dbReference>
<dbReference type="InterPro" id="IPR058647">
    <property type="entry name" value="BSH_CzcB-like"/>
</dbReference>
<dbReference type="NCBIfam" id="TIGR01730">
    <property type="entry name" value="RND_mfp"/>
    <property type="match status" value="1"/>
</dbReference>
<dbReference type="Gene3D" id="2.40.30.170">
    <property type="match status" value="1"/>
</dbReference>
<feature type="coiled-coil region" evidence="2">
    <location>
        <begin position="143"/>
        <end position="170"/>
    </location>
</feature>
<evidence type="ECO:0000259" key="4">
    <source>
        <dbReference type="Pfam" id="PF25967"/>
    </source>
</evidence>
<evidence type="ECO:0000256" key="3">
    <source>
        <dbReference type="SAM" id="SignalP"/>
    </source>
</evidence>
<dbReference type="Pfam" id="PF25973">
    <property type="entry name" value="BSH_CzcB"/>
    <property type="match status" value="1"/>
</dbReference>
<dbReference type="SUPFAM" id="SSF111369">
    <property type="entry name" value="HlyD-like secretion proteins"/>
    <property type="match status" value="1"/>
</dbReference>
<evidence type="ECO:0000256" key="2">
    <source>
        <dbReference type="SAM" id="Coils"/>
    </source>
</evidence>
<evidence type="ECO:0000313" key="6">
    <source>
        <dbReference type="EMBL" id="MBK7424024.1"/>
    </source>
</evidence>
<dbReference type="InterPro" id="IPR058627">
    <property type="entry name" value="MdtA-like_C"/>
</dbReference>
<comment type="caution">
    <text evidence="6">The sequence shown here is derived from an EMBL/GenBank/DDBJ whole genome shotgun (WGS) entry which is preliminary data.</text>
</comment>
<feature type="domain" description="Multidrug resistance protein MdtA-like C-terminal permuted SH3" evidence="4">
    <location>
        <begin position="325"/>
        <end position="381"/>
    </location>
</feature>
<dbReference type="Gene3D" id="2.40.420.20">
    <property type="match status" value="1"/>
</dbReference>
<evidence type="ECO:0000259" key="5">
    <source>
        <dbReference type="Pfam" id="PF25973"/>
    </source>
</evidence>
<dbReference type="PANTHER" id="PTHR30469">
    <property type="entry name" value="MULTIDRUG RESISTANCE PROTEIN MDTA"/>
    <property type="match status" value="1"/>
</dbReference>
<organism evidence="6 7">
    <name type="scientific">Candidatus Propionivibrio dominans</name>
    <dbReference type="NCBI Taxonomy" id="2954373"/>
    <lineage>
        <taxon>Bacteria</taxon>
        <taxon>Pseudomonadati</taxon>
        <taxon>Pseudomonadota</taxon>
        <taxon>Betaproteobacteria</taxon>
        <taxon>Rhodocyclales</taxon>
        <taxon>Rhodocyclaceae</taxon>
        <taxon>Propionivibrio</taxon>
    </lineage>
</organism>
<dbReference type="Gene3D" id="2.40.50.100">
    <property type="match status" value="1"/>
</dbReference>
<proteinExistence type="inferred from homology"/>
<dbReference type="EMBL" id="JADJNC010000022">
    <property type="protein sequence ID" value="MBK7424024.1"/>
    <property type="molecule type" value="Genomic_DNA"/>
</dbReference>
<dbReference type="InterPro" id="IPR006143">
    <property type="entry name" value="RND_pump_MFP"/>
</dbReference>
<reference evidence="6" key="1">
    <citation type="submission" date="2020-10" db="EMBL/GenBank/DDBJ databases">
        <title>Connecting structure to function with the recovery of over 1000 high-quality activated sludge metagenome-assembled genomes encoding full-length rRNA genes using long-read sequencing.</title>
        <authorList>
            <person name="Singleton C.M."/>
            <person name="Petriglieri F."/>
            <person name="Kristensen J.M."/>
            <person name="Kirkegaard R.H."/>
            <person name="Michaelsen T.Y."/>
            <person name="Andersen M.H."/>
            <person name="Karst S.M."/>
            <person name="Dueholm M.S."/>
            <person name="Nielsen P.H."/>
            <person name="Albertsen M."/>
        </authorList>
    </citation>
    <scope>NUCLEOTIDE SEQUENCE</scope>
    <source>
        <strain evidence="6">EsbW_18-Q3-R4-48_MAXAC.044</strain>
    </source>
</reference>
<accession>A0A9D7IHK7</accession>
<gene>
    <name evidence="6" type="ORF">IPJ48_13540</name>
</gene>
<dbReference type="GO" id="GO:0015562">
    <property type="term" value="F:efflux transmembrane transporter activity"/>
    <property type="evidence" value="ECO:0007669"/>
    <property type="project" value="TreeGrafter"/>
</dbReference>
<feature type="chain" id="PRO_5039634182" evidence="3">
    <location>
        <begin position="41"/>
        <end position="407"/>
    </location>
</feature>
<dbReference type="Pfam" id="PF25967">
    <property type="entry name" value="RND-MFP_C"/>
    <property type="match status" value="1"/>
</dbReference>
<protein>
    <submittedName>
        <fullName evidence="6">Efflux RND transporter periplasmic adaptor subunit</fullName>
    </submittedName>
</protein>
<keyword evidence="3" id="KW-0732">Signal</keyword>
<feature type="domain" description="CzcB-like barrel-sandwich hybrid" evidence="5">
    <location>
        <begin position="114"/>
        <end position="242"/>
    </location>
</feature>
<feature type="signal peptide" evidence="3">
    <location>
        <begin position="1"/>
        <end position="40"/>
    </location>
</feature>
<dbReference type="Gene3D" id="1.10.287.470">
    <property type="entry name" value="Helix hairpin bin"/>
    <property type="match status" value="1"/>
</dbReference>
<evidence type="ECO:0000256" key="1">
    <source>
        <dbReference type="ARBA" id="ARBA00009477"/>
    </source>
</evidence>